<evidence type="ECO:0000256" key="1">
    <source>
        <dbReference type="SAM" id="MobiDB-lite"/>
    </source>
</evidence>
<evidence type="ECO:0008006" key="5">
    <source>
        <dbReference type="Google" id="ProtNLM"/>
    </source>
</evidence>
<dbReference type="RefSeq" id="WP_229824612.1">
    <property type="nucleotide sequence ID" value="NZ_BMRC01000017.1"/>
</dbReference>
<reference evidence="3 4" key="1">
    <citation type="submission" date="2024-09" db="EMBL/GenBank/DDBJ databases">
        <authorList>
            <person name="Sun Q."/>
            <person name="Mori K."/>
        </authorList>
    </citation>
    <scope>NUCLEOTIDE SEQUENCE [LARGE SCALE GENOMIC DNA]</scope>
    <source>
        <strain evidence="3 4">CCM 3426</strain>
    </source>
</reference>
<keyword evidence="2" id="KW-1133">Transmembrane helix</keyword>
<accession>A0ABV5IPK3</accession>
<comment type="caution">
    <text evidence="3">The sequence shown here is derived from an EMBL/GenBank/DDBJ whole genome shotgun (WGS) entry which is preliminary data.</text>
</comment>
<dbReference type="EMBL" id="JBHMEI010000037">
    <property type="protein sequence ID" value="MFB9206443.1"/>
    <property type="molecule type" value="Genomic_DNA"/>
</dbReference>
<gene>
    <name evidence="3" type="ORF">ACFFV7_34965</name>
</gene>
<protein>
    <recommendedName>
        <fullName evidence="5">TraH</fullName>
    </recommendedName>
</protein>
<keyword evidence="2" id="KW-0472">Membrane</keyword>
<name>A0ABV5IPK3_9ACTN</name>
<proteinExistence type="predicted"/>
<feature type="transmembrane region" description="Helical" evidence="2">
    <location>
        <begin position="117"/>
        <end position="138"/>
    </location>
</feature>
<feature type="transmembrane region" description="Helical" evidence="2">
    <location>
        <begin position="144"/>
        <end position="165"/>
    </location>
</feature>
<feature type="region of interest" description="Disordered" evidence="1">
    <location>
        <begin position="214"/>
        <end position="239"/>
    </location>
</feature>
<organism evidence="3 4">
    <name type="scientific">Nonomuraea spiralis</name>
    <dbReference type="NCBI Taxonomy" id="46182"/>
    <lineage>
        <taxon>Bacteria</taxon>
        <taxon>Bacillati</taxon>
        <taxon>Actinomycetota</taxon>
        <taxon>Actinomycetes</taxon>
        <taxon>Streptosporangiales</taxon>
        <taxon>Streptosporangiaceae</taxon>
        <taxon>Nonomuraea</taxon>
    </lineage>
</organism>
<keyword evidence="4" id="KW-1185">Reference proteome</keyword>
<feature type="transmembrane region" description="Helical" evidence="2">
    <location>
        <begin position="172"/>
        <end position="193"/>
    </location>
</feature>
<evidence type="ECO:0000313" key="3">
    <source>
        <dbReference type="EMBL" id="MFB9206443.1"/>
    </source>
</evidence>
<evidence type="ECO:0000256" key="2">
    <source>
        <dbReference type="SAM" id="Phobius"/>
    </source>
</evidence>
<dbReference type="Proteomes" id="UP001589647">
    <property type="component" value="Unassembled WGS sequence"/>
</dbReference>
<keyword evidence="2" id="KW-0812">Transmembrane</keyword>
<evidence type="ECO:0000313" key="4">
    <source>
        <dbReference type="Proteomes" id="UP001589647"/>
    </source>
</evidence>
<sequence>MIITASTQANAAAVVLFQYPIARNIALMIGTLVCNPGSIAAAAKVWEEVAVEPIKNQVAQLKQEIEEKGYWKGPAYVVFSDAVDIFTGQLETTESYFKSVGSGVDKIAGLYHFAVQVAFWVAAIMTIAAGYQVVSYFFPGAGQVAARVTINSLLTSLGTALRGIVSKKVKSVAMLTGLVVAVNAMCAMMTSSIDKGRPKPDFASADLEYTNKSSTGVGTLQRKNGGMPSVNLPGGGLLG</sequence>